<dbReference type="AlphaFoldDB" id="A0A238ZR86"/>
<sequence length="110" mass="11661">MPAHDLMMIKTRTQLRAAATNRQRVRIRGVVAARGGGHYGGGYRNVWLRVETAAGNVQVTASPGTPLGTMPEGSRIELAVSLTGMVNLVEDVYIGERAQVLASTSAAATR</sequence>
<gene>
    <name evidence="1" type="ORF">SAMN06272737_13213</name>
</gene>
<reference evidence="1 2" key="1">
    <citation type="submission" date="2017-06" db="EMBL/GenBank/DDBJ databases">
        <authorList>
            <person name="Kim H.J."/>
            <person name="Triplett B.A."/>
        </authorList>
    </citation>
    <scope>NUCLEOTIDE SEQUENCE [LARGE SCALE GENOMIC DNA]</scope>
    <source>
        <strain evidence="1 2">DSM 44272</strain>
    </source>
</reference>
<dbReference type="RefSeq" id="WP_089338551.1">
    <property type="nucleotide sequence ID" value="NZ_FZNO01000032.1"/>
</dbReference>
<name>A0A238ZR86_9ACTN</name>
<proteinExistence type="predicted"/>
<evidence type="ECO:0008006" key="3">
    <source>
        <dbReference type="Google" id="ProtNLM"/>
    </source>
</evidence>
<dbReference type="Proteomes" id="UP000198403">
    <property type="component" value="Unassembled WGS sequence"/>
</dbReference>
<evidence type="ECO:0000313" key="2">
    <source>
        <dbReference type="Proteomes" id="UP000198403"/>
    </source>
</evidence>
<keyword evidence="2" id="KW-1185">Reference proteome</keyword>
<evidence type="ECO:0000313" key="1">
    <source>
        <dbReference type="EMBL" id="SNR85875.1"/>
    </source>
</evidence>
<accession>A0A238ZR86</accession>
<dbReference type="OrthoDB" id="5192037at2"/>
<dbReference type="EMBL" id="FZNO01000032">
    <property type="protein sequence ID" value="SNR85875.1"/>
    <property type="molecule type" value="Genomic_DNA"/>
</dbReference>
<organism evidence="1 2">
    <name type="scientific">Blastococcus mobilis</name>
    <dbReference type="NCBI Taxonomy" id="1938746"/>
    <lineage>
        <taxon>Bacteria</taxon>
        <taxon>Bacillati</taxon>
        <taxon>Actinomycetota</taxon>
        <taxon>Actinomycetes</taxon>
        <taxon>Geodermatophilales</taxon>
        <taxon>Geodermatophilaceae</taxon>
        <taxon>Blastococcus</taxon>
    </lineage>
</organism>
<protein>
    <recommendedName>
        <fullName evidence="3">OB-fold nucleic acid binding domain-containing protein</fullName>
    </recommendedName>
</protein>